<dbReference type="EMBL" id="VHJK01000001">
    <property type="protein sequence ID" value="TRD12153.1"/>
    <property type="molecule type" value="Genomic_DNA"/>
</dbReference>
<proteinExistence type="predicted"/>
<dbReference type="RefSeq" id="WP_142788426.1">
    <property type="nucleotide sequence ID" value="NZ_VHJK01000001.1"/>
</dbReference>
<dbReference type="PROSITE" id="PS51257">
    <property type="entry name" value="PROKAR_LIPOPROTEIN"/>
    <property type="match status" value="1"/>
</dbReference>
<feature type="signal peptide" evidence="1">
    <location>
        <begin position="1"/>
        <end position="23"/>
    </location>
</feature>
<evidence type="ECO:0000313" key="3">
    <source>
        <dbReference type="Proteomes" id="UP000316343"/>
    </source>
</evidence>
<accession>A0A547PDD1</accession>
<dbReference type="OrthoDB" id="7406515at2"/>
<keyword evidence="1" id="KW-0732">Signal</keyword>
<dbReference type="Proteomes" id="UP000316343">
    <property type="component" value="Unassembled WGS sequence"/>
</dbReference>
<organism evidence="2 3">
    <name type="scientific">Erythrobacter insulae</name>
    <dbReference type="NCBI Taxonomy" id="2584124"/>
    <lineage>
        <taxon>Bacteria</taxon>
        <taxon>Pseudomonadati</taxon>
        <taxon>Pseudomonadota</taxon>
        <taxon>Alphaproteobacteria</taxon>
        <taxon>Sphingomonadales</taxon>
        <taxon>Erythrobacteraceae</taxon>
        <taxon>Erythrobacter/Porphyrobacter group</taxon>
        <taxon>Erythrobacter</taxon>
    </lineage>
</organism>
<evidence type="ECO:0000256" key="1">
    <source>
        <dbReference type="SAM" id="SignalP"/>
    </source>
</evidence>
<feature type="chain" id="PRO_5022007704" evidence="1">
    <location>
        <begin position="24"/>
        <end position="181"/>
    </location>
</feature>
<sequence length="181" mass="19218">MRIQMVLSAASALALAACGGSGAVDDPNDPAQLEAAFEELAKPEPGQYTTTSELIEFAMPGVPDKDAQMMRGLMEMGATQEQSMCITKDMIDDGYQDYVKQLQGFSDDCEYESFDASGGRLDAVMNCKDPSGGTGTISFNGTIGETQQDMTVKMDMNDATSGQGMQMTLKSTTTRVGDCPG</sequence>
<reference evidence="2 3" key="1">
    <citation type="submission" date="2019-06" db="EMBL/GenBank/DDBJ databases">
        <title>Erythrobacter insulae sp. nov., isolated from a tidal flat.</title>
        <authorList>
            <person name="Yoon J.-H."/>
        </authorList>
    </citation>
    <scope>NUCLEOTIDE SEQUENCE [LARGE SCALE GENOMIC DNA]</scope>
    <source>
        <strain evidence="2 3">JBTF-M21</strain>
    </source>
</reference>
<keyword evidence="3" id="KW-1185">Reference proteome</keyword>
<dbReference type="AlphaFoldDB" id="A0A547PDD1"/>
<dbReference type="InterPro" id="IPR022061">
    <property type="entry name" value="DUF3617"/>
</dbReference>
<dbReference type="Pfam" id="PF12276">
    <property type="entry name" value="DUF3617"/>
    <property type="match status" value="1"/>
</dbReference>
<gene>
    <name evidence="2" type="ORF">FGU71_09975</name>
</gene>
<protein>
    <submittedName>
        <fullName evidence="2">DUF3617 domain-containing protein</fullName>
    </submittedName>
</protein>
<name>A0A547PDD1_9SPHN</name>
<evidence type="ECO:0000313" key="2">
    <source>
        <dbReference type="EMBL" id="TRD12153.1"/>
    </source>
</evidence>
<comment type="caution">
    <text evidence="2">The sequence shown here is derived from an EMBL/GenBank/DDBJ whole genome shotgun (WGS) entry which is preliminary data.</text>
</comment>